<sequence length="323" mass="36331">MGRKMEWIRRKLVRRRMMKWWGRQLWKGHAGLNLLEVVHQKLLRPNNGDHVAEREKNPLGYVDEAHRALREEISARARNSNEGEVGDHVSLFPEKMVANWREGGGVEGQRAQPMLGRSDCLVTSDPWLNFYSDIEMDQSLTIDTKLLYVSSLIKSSGHSVVYRGRVHIEAKRTFFDNPSIWFVVVQLGPKLCGKLKTALARDRLAYALMCIEFSVEEDLKDQFMIEDEQGNVFAQTVRLVGVENASTDANCMNLTVRSCANGSAAAAEKASEIAGRERPKNSNGKNRQSGINNLHGSNLFLALIEEACFGDELEEGEIEKGGD</sequence>
<proteinExistence type="predicted"/>
<reference evidence="2" key="1">
    <citation type="journal article" date="2023" name="Plant J.">
        <title>The genome of the king protea, Protea cynaroides.</title>
        <authorList>
            <person name="Chang J."/>
            <person name="Duong T.A."/>
            <person name="Schoeman C."/>
            <person name="Ma X."/>
            <person name="Roodt D."/>
            <person name="Barker N."/>
            <person name="Li Z."/>
            <person name="Van de Peer Y."/>
            <person name="Mizrachi E."/>
        </authorList>
    </citation>
    <scope>NUCLEOTIDE SEQUENCE</scope>
    <source>
        <tissue evidence="2">Young leaves</tissue>
    </source>
</reference>
<evidence type="ECO:0000313" key="2">
    <source>
        <dbReference type="EMBL" id="KAJ4967413.1"/>
    </source>
</evidence>
<dbReference type="EMBL" id="JAMYWD010000007">
    <property type="protein sequence ID" value="KAJ4967413.1"/>
    <property type="molecule type" value="Genomic_DNA"/>
</dbReference>
<dbReference type="AlphaFoldDB" id="A0A9Q0KBD2"/>
<evidence type="ECO:0000313" key="3">
    <source>
        <dbReference type="Proteomes" id="UP001141806"/>
    </source>
</evidence>
<protein>
    <submittedName>
        <fullName evidence="2">Uncharacterized protein</fullName>
    </submittedName>
</protein>
<name>A0A9Q0KBD2_9MAGN</name>
<gene>
    <name evidence="2" type="ORF">NE237_019262</name>
</gene>
<keyword evidence="3" id="KW-1185">Reference proteome</keyword>
<organism evidence="2 3">
    <name type="scientific">Protea cynaroides</name>
    <dbReference type="NCBI Taxonomy" id="273540"/>
    <lineage>
        <taxon>Eukaryota</taxon>
        <taxon>Viridiplantae</taxon>
        <taxon>Streptophyta</taxon>
        <taxon>Embryophyta</taxon>
        <taxon>Tracheophyta</taxon>
        <taxon>Spermatophyta</taxon>
        <taxon>Magnoliopsida</taxon>
        <taxon>Proteales</taxon>
        <taxon>Proteaceae</taxon>
        <taxon>Protea</taxon>
    </lineage>
</organism>
<accession>A0A9Q0KBD2</accession>
<comment type="caution">
    <text evidence="2">The sequence shown here is derived from an EMBL/GenBank/DDBJ whole genome shotgun (WGS) entry which is preliminary data.</text>
</comment>
<feature type="compositionally biased region" description="Polar residues" evidence="1">
    <location>
        <begin position="281"/>
        <end position="290"/>
    </location>
</feature>
<feature type="compositionally biased region" description="Basic and acidic residues" evidence="1">
    <location>
        <begin position="270"/>
        <end position="280"/>
    </location>
</feature>
<feature type="region of interest" description="Disordered" evidence="1">
    <location>
        <begin position="270"/>
        <end position="290"/>
    </location>
</feature>
<evidence type="ECO:0000256" key="1">
    <source>
        <dbReference type="SAM" id="MobiDB-lite"/>
    </source>
</evidence>
<dbReference type="Proteomes" id="UP001141806">
    <property type="component" value="Unassembled WGS sequence"/>
</dbReference>